<accession>A0A7M3SAG1</accession>
<sequence length="81" mass="9208">MKIHGIEIFLNDALKLLNDTFGINCGAHLTITFNSVDELLVCYEILKSDDKRSPFYETPYSKLVGNFKDKFGVLWGFMVTA</sequence>
<dbReference type="InterPro" id="IPR029068">
    <property type="entry name" value="Glyas_Bleomycin-R_OHBP_Dase"/>
</dbReference>
<dbReference type="KEGG" id="acht:bsdcttw_46190"/>
<gene>
    <name evidence="1" type="ORF">bsdcttw_46190</name>
</gene>
<dbReference type="Proteomes" id="UP000515703">
    <property type="component" value="Chromosome"/>
</dbReference>
<dbReference type="Gene3D" id="3.10.180.10">
    <property type="entry name" value="2,3-Dihydroxybiphenyl 1,2-Dioxygenase, domain 1"/>
    <property type="match status" value="1"/>
</dbReference>
<organism evidence="1 2">
    <name type="scientific">Anaerocolumna chitinilytica</name>
    <dbReference type="NCBI Taxonomy" id="1727145"/>
    <lineage>
        <taxon>Bacteria</taxon>
        <taxon>Bacillati</taxon>
        <taxon>Bacillota</taxon>
        <taxon>Clostridia</taxon>
        <taxon>Lachnospirales</taxon>
        <taxon>Lachnospiraceae</taxon>
        <taxon>Anaerocolumna</taxon>
    </lineage>
</organism>
<name>A0A7M3SAG1_9FIRM</name>
<dbReference type="EMBL" id="AP023368">
    <property type="protein sequence ID" value="BCK01579.1"/>
    <property type="molecule type" value="Genomic_DNA"/>
</dbReference>
<evidence type="ECO:0008006" key="3">
    <source>
        <dbReference type="Google" id="ProtNLM"/>
    </source>
</evidence>
<dbReference type="SUPFAM" id="SSF54593">
    <property type="entry name" value="Glyoxalase/Bleomycin resistance protein/Dihydroxybiphenyl dioxygenase"/>
    <property type="match status" value="1"/>
</dbReference>
<dbReference type="AlphaFoldDB" id="A0A7M3SAG1"/>
<reference evidence="1 2" key="1">
    <citation type="submission" date="2020-08" db="EMBL/GenBank/DDBJ databases">
        <title>Draft genome sequencing of an Anaerocolumna strain isolated from anoxic soil subjected to BSD treatment.</title>
        <authorList>
            <person name="Uek A."/>
            <person name="Tonouchi A."/>
        </authorList>
    </citation>
    <scope>NUCLEOTIDE SEQUENCE [LARGE SCALE GENOMIC DNA]</scope>
    <source>
        <strain evidence="1 2">CTTW</strain>
    </source>
</reference>
<evidence type="ECO:0000313" key="2">
    <source>
        <dbReference type="Proteomes" id="UP000515703"/>
    </source>
</evidence>
<reference evidence="1 2" key="2">
    <citation type="submission" date="2020-08" db="EMBL/GenBank/DDBJ databases">
        <authorList>
            <person name="Ueki A."/>
            <person name="Tonouchi A."/>
        </authorList>
    </citation>
    <scope>NUCLEOTIDE SEQUENCE [LARGE SCALE GENOMIC DNA]</scope>
    <source>
        <strain evidence="1 2">CTTW</strain>
    </source>
</reference>
<keyword evidence="2" id="KW-1185">Reference proteome</keyword>
<evidence type="ECO:0000313" key="1">
    <source>
        <dbReference type="EMBL" id="BCK01579.1"/>
    </source>
</evidence>
<proteinExistence type="predicted"/>
<protein>
    <recommendedName>
        <fullName evidence="3">PhnB-like domain-containing protein</fullName>
    </recommendedName>
</protein>